<feature type="compositionally biased region" description="Basic and acidic residues" evidence="3">
    <location>
        <begin position="340"/>
        <end position="353"/>
    </location>
</feature>
<name>A0A445IVH3_GLYSO</name>
<dbReference type="EMBL" id="QZWG01000009">
    <property type="protein sequence ID" value="RZB90118.1"/>
    <property type="molecule type" value="Genomic_DNA"/>
</dbReference>
<feature type="compositionally biased region" description="Basic and acidic residues" evidence="3">
    <location>
        <begin position="370"/>
        <end position="417"/>
    </location>
</feature>
<comment type="similarity">
    <text evidence="1">Belongs to the WEB family.</text>
</comment>
<feature type="compositionally biased region" description="Basic and acidic residues" evidence="3">
    <location>
        <begin position="1"/>
        <end position="23"/>
    </location>
</feature>
<dbReference type="GO" id="GO:0009904">
    <property type="term" value="P:chloroplast accumulation movement"/>
    <property type="evidence" value="ECO:0007669"/>
    <property type="project" value="TreeGrafter"/>
</dbReference>
<evidence type="ECO:0000256" key="2">
    <source>
        <dbReference type="ARBA" id="ARBA00023054"/>
    </source>
</evidence>
<dbReference type="Gramene" id="XM_028392702.1">
    <property type="protein sequence ID" value="XP_028248503.1"/>
    <property type="gene ID" value="LOC114425747"/>
</dbReference>
<evidence type="ECO:0000313" key="4">
    <source>
        <dbReference type="EMBL" id="RZB90118.1"/>
    </source>
</evidence>
<dbReference type="SMR" id="A0A445IVH3"/>
<comment type="caution">
    <text evidence="4">The sequence shown here is derived from an EMBL/GenBank/DDBJ whole genome shotgun (WGS) entry which is preliminary data.</text>
</comment>
<dbReference type="AlphaFoldDB" id="A0A445IVH3"/>
<gene>
    <name evidence="4" type="ORF">D0Y65_022881</name>
</gene>
<dbReference type="GO" id="GO:0005829">
    <property type="term" value="C:cytosol"/>
    <property type="evidence" value="ECO:0007669"/>
    <property type="project" value="TreeGrafter"/>
</dbReference>
<organism evidence="4 5">
    <name type="scientific">Glycine soja</name>
    <name type="common">Wild soybean</name>
    <dbReference type="NCBI Taxonomy" id="3848"/>
    <lineage>
        <taxon>Eukaryota</taxon>
        <taxon>Viridiplantae</taxon>
        <taxon>Streptophyta</taxon>
        <taxon>Embryophyta</taxon>
        <taxon>Tracheophyta</taxon>
        <taxon>Spermatophyta</taxon>
        <taxon>Magnoliopsida</taxon>
        <taxon>eudicotyledons</taxon>
        <taxon>Gunneridae</taxon>
        <taxon>Pentapetalae</taxon>
        <taxon>rosids</taxon>
        <taxon>fabids</taxon>
        <taxon>Fabales</taxon>
        <taxon>Fabaceae</taxon>
        <taxon>Papilionoideae</taxon>
        <taxon>50 kb inversion clade</taxon>
        <taxon>NPAAA clade</taxon>
        <taxon>indigoferoid/millettioid clade</taxon>
        <taxon>Phaseoleae</taxon>
        <taxon>Glycine</taxon>
        <taxon>Glycine subgen. Soja</taxon>
    </lineage>
</organism>
<dbReference type="PANTHER" id="PTHR32054:SF42">
    <property type="entry name" value="WEB FAMILY PROTEIN"/>
    <property type="match status" value="1"/>
</dbReference>
<dbReference type="InterPro" id="IPR008545">
    <property type="entry name" value="Web"/>
</dbReference>
<dbReference type="Proteomes" id="UP000289340">
    <property type="component" value="Chromosome 9"/>
</dbReference>
<feature type="region of interest" description="Disordered" evidence="3">
    <location>
        <begin position="1"/>
        <end position="24"/>
    </location>
</feature>
<protein>
    <submittedName>
        <fullName evidence="4">WEB family protein</fullName>
    </submittedName>
</protein>
<dbReference type="GO" id="GO:0009903">
    <property type="term" value="P:chloroplast avoidance movement"/>
    <property type="evidence" value="ECO:0007669"/>
    <property type="project" value="TreeGrafter"/>
</dbReference>
<evidence type="ECO:0000256" key="1">
    <source>
        <dbReference type="ARBA" id="ARBA00005485"/>
    </source>
</evidence>
<dbReference type="Pfam" id="PF05701">
    <property type="entry name" value="WEMBL"/>
    <property type="match status" value="1"/>
</dbReference>
<evidence type="ECO:0000313" key="5">
    <source>
        <dbReference type="Proteomes" id="UP000289340"/>
    </source>
</evidence>
<evidence type="ECO:0000256" key="3">
    <source>
        <dbReference type="SAM" id="MobiDB-lite"/>
    </source>
</evidence>
<proteinExistence type="inferred from homology"/>
<feature type="region of interest" description="Disordered" evidence="3">
    <location>
        <begin position="340"/>
        <end position="417"/>
    </location>
</feature>
<reference evidence="4 5" key="1">
    <citation type="submission" date="2018-09" db="EMBL/GenBank/DDBJ databases">
        <title>A high-quality reference genome of wild soybean provides a powerful tool to mine soybean genomes.</title>
        <authorList>
            <person name="Xie M."/>
            <person name="Chung C.Y.L."/>
            <person name="Li M.-W."/>
            <person name="Wong F.-L."/>
            <person name="Chan T.-F."/>
            <person name="Lam H.-M."/>
        </authorList>
    </citation>
    <scope>NUCLEOTIDE SEQUENCE [LARGE SCALE GENOMIC DNA]</scope>
    <source>
        <strain evidence="5">cv. W05</strain>
        <tissue evidence="4">Hypocotyl of etiolated seedlings</tissue>
    </source>
</reference>
<keyword evidence="2" id="KW-0175">Coiled coil</keyword>
<dbReference type="PANTHER" id="PTHR32054">
    <property type="entry name" value="HEAVY CHAIN, PUTATIVE, EXPRESSED-RELATED-RELATED"/>
    <property type="match status" value="1"/>
</dbReference>
<accession>A0A445IVH3</accession>
<sequence>MSFRIRDQERGTDSPREAGEIDTRAPFQSVKAAVSLFGEVAVSKEKHSIKRRSSENVLEKETQLLLAQRELNKIKKQLESAENTRSKTLSELDKAKVTLQELTKKLNSVRESKQSAIEAAEAVKNQAKELEQALSQKAIGYEAWKQELEHARKEYKTTVKELDASKQELNKIRQDFDIALEAKLAAFQTAGEAQRSAKLNSEKLHELKNQIATMKEQIEHLKLASSQAEEDQAKIMREREAQQSFYENAKEEAQNKLITLKNEYEPELTQSLEAKLAETSEEIQVLQEQMKEAHASEMDSVRRITLEIKEATKTLQEVAEEENSLRNLVDSLSTELEQVKKEQEELKEKEKAAEALAVDLTDQLQSKPGDTMEKESDKIDEIELKIKHLSFETETARREEEEMRSKTQELKQEAEKSKAVAEELEKKLELYLKQAEGAKASEQRAIEEMKMMSDSDNNTQDTVSVADSNGKIVLTVDEFAALSGKIKESEDMIDRTETAAMAQVEAINTRRNEVDRKVEANLKAIEEIKAATDMALRNAEMADSAKVAVEGELRKWRQEEQNMDYSDNSSRPISLRI</sequence>
<keyword evidence="5" id="KW-1185">Reference proteome</keyword>